<protein>
    <submittedName>
        <fullName evidence="1">(raccoon dog) hypothetical protein</fullName>
    </submittedName>
</protein>
<proteinExistence type="predicted"/>
<dbReference type="GO" id="GO:0006412">
    <property type="term" value="P:translation"/>
    <property type="evidence" value="ECO:0007669"/>
    <property type="project" value="InterPro"/>
</dbReference>
<keyword evidence="2" id="KW-1185">Reference proteome</keyword>
<organism evidence="1 2">
    <name type="scientific">Nyctereutes procyonoides</name>
    <name type="common">Raccoon dog</name>
    <name type="synonym">Canis procyonoides</name>
    <dbReference type="NCBI Taxonomy" id="34880"/>
    <lineage>
        <taxon>Eukaryota</taxon>
        <taxon>Metazoa</taxon>
        <taxon>Chordata</taxon>
        <taxon>Craniata</taxon>
        <taxon>Vertebrata</taxon>
        <taxon>Euteleostomi</taxon>
        <taxon>Mammalia</taxon>
        <taxon>Eutheria</taxon>
        <taxon>Laurasiatheria</taxon>
        <taxon>Carnivora</taxon>
        <taxon>Caniformia</taxon>
        <taxon>Canidae</taxon>
        <taxon>Nyctereutes</taxon>
    </lineage>
</organism>
<sequence length="136" mass="15831">MLYHIHTGPIWGGKKKYPALRLDELSDIVYKASNNELVHTKTLIRNCTVLITAHSIMKGAKLTPKEEEILNKKESKKIQKKYNERKKNAKINSFLEVQFLCALFEDQASVVWLSRWLCARGQEARVLFDESRSRKQ</sequence>
<dbReference type="AlphaFoldDB" id="A0A811Y5D4"/>
<dbReference type="InterPro" id="IPR042563">
    <property type="entry name" value="Ribosomal_protein_eS8_euk"/>
</dbReference>
<dbReference type="Proteomes" id="UP000645828">
    <property type="component" value="Unassembled WGS sequence"/>
</dbReference>
<evidence type="ECO:0000313" key="1">
    <source>
        <dbReference type="EMBL" id="CAD7671918.1"/>
    </source>
</evidence>
<reference evidence="1" key="1">
    <citation type="submission" date="2020-12" db="EMBL/GenBank/DDBJ databases">
        <authorList>
            <consortium name="Molecular Ecology Group"/>
        </authorList>
    </citation>
    <scope>NUCLEOTIDE SEQUENCE</scope>
    <source>
        <strain evidence="1">TBG_1078</strain>
    </source>
</reference>
<comment type="caution">
    <text evidence="1">The sequence shown here is derived from an EMBL/GenBank/DDBJ whole genome shotgun (WGS) entry which is preliminary data.</text>
</comment>
<accession>A0A811Y5D4</accession>
<dbReference type="InterPro" id="IPR001047">
    <property type="entry name" value="Ribosomal_eS8"/>
</dbReference>
<dbReference type="GO" id="GO:0005840">
    <property type="term" value="C:ribosome"/>
    <property type="evidence" value="ECO:0007669"/>
    <property type="project" value="InterPro"/>
</dbReference>
<name>A0A811Y5D4_NYCPR</name>
<evidence type="ECO:0000313" key="2">
    <source>
        <dbReference type="Proteomes" id="UP000645828"/>
    </source>
</evidence>
<dbReference type="Gene3D" id="1.10.168.20">
    <property type="entry name" value="Ribosomal protein S8e, subdomain"/>
    <property type="match status" value="1"/>
</dbReference>
<dbReference type="EMBL" id="CAJHUB010000664">
    <property type="protein sequence ID" value="CAD7671918.1"/>
    <property type="molecule type" value="Genomic_DNA"/>
</dbReference>
<dbReference type="GO" id="GO:0003735">
    <property type="term" value="F:structural constituent of ribosome"/>
    <property type="evidence" value="ECO:0007669"/>
    <property type="project" value="InterPro"/>
</dbReference>
<dbReference type="PANTHER" id="PTHR10394">
    <property type="entry name" value="40S RIBOSOMAL PROTEIN S8"/>
    <property type="match status" value="1"/>
</dbReference>
<gene>
    <name evidence="1" type="ORF">NYPRO_LOCUS4713</name>
</gene>